<feature type="compositionally biased region" description="Polar residues" evidence="2">
    <location>
        <begin position="79"/>
        <end position="92"/>
    </location>
</feature>
<feature type="compositionally biased region" description="Polar residues" evidence="2">
    <location>
        <begin position="456"/>
        <end position="467"/>
    </location>
</feature>
<evidence type="ECO:0000313" key="3">
    <source>
        <dbReference type="EMBL" id="EED20678.1"/>
    </source>
</evidence>
<sequence length="1162" mass="122096">MPVRHACAKAVEMTFFDPIKQANNMVIAKVMMAQRAKAAAAALKQQQQSALQPSFSVKRKSPSTTSNSSVSSITPITPMAQTNELPQLPTTPSMSQIAMNQQLAQLNAGLGAAGVPLQQNSLPSIQSEAQRPIYQEVRRKSLQPALKNASKAMLDGSASASKAAYNKASNMVDNIDKDSMKKVGKKMAAFAGALGVQAARDYVQQETGVRIPRIRPNQRPNQPNQQAQAANANALAQLQLKQKILQLQLQQQQQQQLQAQNQAAIQAGAAALPMTAVNVLGQGQAGTPQMTTDIPSSQGVAAGVLHQPTPITLGGASSVPHAIAVASTPSPYNSNVNSVAPTPLSQPDNALGVADYNSSSIATSQTNMASNVSNLDPNGMAPIPASELQWTSGVGLSSSHMAPIPPSEAIAAPSVHSIDSEMAPIPASELNSLPGAANNSMAPSPSEADIAPIPPSEQNGYASNTHEVSQHASDHDMAPIPPSEQASADHIAPEANSSPNAGDDHAQQAPSPAGHPESSPHHLDHPGNYHQPSVENGSESGTQQSATNPTSSDQHTNNGSSVSHLDGSNHSPGQQHESQSAPGHPHTQQSHDSHFAGPQQNSQASLGHSNAVQSHGSHLAGNQHDSHAVHSLPHPQQPHDHHGLNSHAGQAGHQNHHQSQPGHANNQPFSSPATPTPSHSGYQQFTPQSGNSPNVHGSSPNLHPYAGSQPHPYPPTSSYPAPASQPQYANSPSPHQQVHGPSSSPLPLNHANSLPARPPVSGGGQADEYYQNHPLNQGVASGGPSPVHSPNQQQQQTVSHHQTTQFPPPSLPQNPITAMTGNSFQPLPQPQHAVASTASSTPQLGHSQLHNPITGILPGATPGPPMTSTPQPRPPTKPHNPITGILPGSTPATAGSSQAPPQININVQAGGSAQNGAPAVYNQVQMQQQLNTNVQNQQIQALQQQLQMMNLQQQQQTQQFQSLAQGGQNGGNSSVIEQLGVQIIANQFQGQGQQGNQHSALAEGLSIIDNLTQNNNNNNMNNMNSLLQLQQQQELQQLNLLNQMTAQSQLNADTIIINDQTQTNLELEQLNAQLASLQSMSGVNDAAFMDSSLGVIDVNTYNVNIDVDQSIDMQSNMGIGFDMTSTTDVGFDMTSTTDMGFGMTDTSAFVSDTSFTEVDIEY</sequence>
<evidence type="ECO:0000256" key="2">
    <source>
        <dbReference type="SAM" id="MobiDB-lite"/>
    </source>
</evidence>
<gene>
    <name evidence="3" type="ORF">TSTA_038830</name>
</gene>
<dbReference type="OrthoDB" id="4226846at2759"/>
<feature type="region of interest" description="Disordered" evidence="2">
    <location>
        <begin position="49"/>
        <end position="92"/>
    </location>
</feature>
<name>B8M3T5_TALSN</name>
<organism evidence="3 4">
    <name type="scientific">Talaromyces stipitatus (strain ATCC 10500 / CBS 375.48 / QM 6759 / NRRL 1006)</name>
    <name type="common">Penicillium stipitatum</name>
    <dbReference type="NCBI Taxonomy" id="441959"/>
    <lineage>
        <taxon>Eukaryota</taxon>
        <taxon>Fungi</taxon>
        <taxon>Dikarya</taxon>
        <taxon>Ascomycota</taxon>
        <taxon>Pezizomycotina</taxon>
        <taxon>Eurotiomycetes</taxon>
        <taxon>Eurotiomycetidae</taxon>
        <taxon>Eurotiales</taxon>
        <taxon>Trichocomaceae</taxon>
        <taxon>Talaromyces</taxon>
        <taxon>Talaromyces sect. Talaromyces</taxon>
    </lineage>
</organism>
<dbReference type="EMBL" id="EQ962654">
    <property type="protein sequence ID" value="EED20678.1"/>
    <property type="molecule type" value="Genomic_DNA"/>
</dbReference>
<feature type="compositionally biased region" description="Low complexity" evidence="2">
    <location>
        <begin position="62"/>
        <end position="78"/>
    </location>
</feature>
<feature type="compositionally biased region" description="Polar residues" evidence="2">
    <location>
        <begin position="834"/>
        <end position="851"/>
    </location>
</feature>
<evidence type="ECO:0000313" key="4">
    <source>
        <dbReference type="Proteomes" id="UP000001745"/>
    </source>
</evidence>
<dbReference type="PhylomeDB" id="B8M3T5"/>
<feature type="compositionally biased region" description="Low complexity" evidence="2">
    <location>
        <begin position="646"/>
        <end position="660"/>
    </location>
</feature>
<dbReference type="OMA" id="NTYEIRT"/>
<reference evidence="4" key="1">
    <citation type="journal article" date="2015" name="Genome Announc.">
        <title>Genome sequence of the AIDS-associated pathogen Penicillium marneffei (ATCC18224) and its near taxonomic relative Talaromyces stipitatus (ATCC10500).</title>
        <authorList>
            <person name="Nierman W.C."/>
            <person name="Fedorova-Abrams N.D."/>
            <person name="Andrianopoulos A."/>
        </authorList>
    </citation>
    <scope>NUCLEOTIDE SEQUENCE [LARGE SCALE GENOMIC DNA]</scope>
    <source>
        <strain evidence="4">ATCC 10500 / CBS 375.48 / QM 6759 / NRRL 1006</strain>
    </source>
</reference>
<feature type="compositionally biased region" description="Low complexity" evidence="2">
    <location>
        <begin position="718"/>
        <end position="734"/>
    </location>
</feature>
<feature type="compositionally biased region" description="Polar residues" evidence="2">
    <location>
        <begin position="530"/>
        <end position="588"/>
    </location>
</feature>
<dbReference type="InParanoid" id="B8M3T5"/>
<feature type="compositionally biased region" description="Basic and acidic residues" evidence="2">
    <location>
        <begin position="518"/>
        <end position="527"/>
    </location>
</feature>
<feature type="compositionally biased region" description="Basic and acidic residues" evidence="2">
    <location>
        <begin position="468"/>
        <end position="477"/>
    </location>
</feature>
<dbReference type="VEuPathDB" id="FungiDB:TSTA_038830"/>
<dbReference type="RefSeq" id="XP_002481112.1">
    <property type="nucleotide sequence ID" value="XM_002481067.1"/>
</dbReference>
<dbReference type="GeneID" id="8107925"/>
<protein>
    <submittedName>
        <fullName evidence="3">Uncharacterized protein</fullName>
    </submittedName>
</protein>
<dbReference type="Proteomes" id="UP000001745">
    <property type="component" value="Unassembled WGS sequence"/>
</dbReference>
<feature type="compositionally biased region" description="Pro residues" evidence="2">
    <location>
        <begin position="861"/>
        <end position="878"/>
    </location>
</feature>
<dbReference type="HOGENOM" id="CLU_260349_0_0_1"/>
<proteinExistence type="predicted"/>
<evidence type="ECO:0000256" key="1">
    <source>
        <dbReference type="SAM" id="Coils"/>
    </source>
</evidence>
<accession>B8M3T5</accession>
<dbReference type="AlphaFoldDB" id="B8M3T5"/>
<feature type="compositionally biased region" description="Low complexity" evidence="2">
    <location>
        <begin position="784"/>
        <end position="805"/>
    </location>
</feature>
<keyword evidence="4" id="KW-1185">Reference proteome</keyword>
<keyword evidence="1" id="KW-0175">Coiled coil</keyword>
<feature type="compositionally biased region" description="Polar residues" evidence="2">
    <location>
        <begin position="735"/>
        <end position="752"/>
    </location>
</feature>
<feature type="compositionally biased region" description="Polar residues" evidence="2">
    <location>
        <begin position="813"/>
        <end position="826"/>
    </location>
</feature>
<dbReference type="STRING" id="441959.B8M3T5"/>
<feature type="compositionally biased region" description="Polar residues" evidence="2">
    <location>
        <begin position="661"/>
        <end position="701"/>
    </location>
</feature>
<feature type="region of interest" description="Disordered" evidence="2">
    <location>
        <begin position="426"/>
        <end position="898"/>
    </location>
</feature>
<feature type="coiled-coil region" evidence="1">
    <location>
        <begin position="235"/>
        <end position="267"/>
    </location>
</feature>
<feature type="compositionally biased region" description="Polar residues" evidence="2">
    <location>
        <begin position="598"/>
        <end position="616"/>
    </location>
</feature>